<feature type="domain" description="PNPLA" evidence="5">
    <location>
        <begin position="8"/>
        <end position="205"/>
    </location>
</feature>
<dbReference type="InterPro" id="IPR016035">
    <property type="entry name" value="Acyl_Trfase/lysoPLipase"/>
</dbReference>
<name>A0A3E0VLG4_9MICO</name>
<reference evidence="6 7" key="1">
    <citation type="submission" date="2017-04" db="EMBL/GenBank/DDBJ databases">
        <title>Comparative genome analysis of Subtercola boreus.</title>
        <authorList>
            <person name="Cho Y.-J."/>
            <person name="Cho A."/>
            <person name="Kim O.-S."/>
            <person name="Lee J.-I."/>
        </authorList>
    </citation>
    <scope>NUCLEOTIDE SEQUENCE [LARGE SCALE GENOMIC DNA]</scope>
    <source>
        <strain evidence="6 7">K300</strain>
    </source>
</reference>
<evidence type="ECO:0000256" key="1">
    <source>
        <dbReference type="ARBA" id="ARBA00022801"/>
    </source>
</evidence>
<evidence type="ECO:0000313" key="6">
    <source>
        <dbReference type="EMBL" id="RFA10273.1"/>
    </source>
</evidence>
<dbReference type="EMBL" id="NBWZ01000001">
    <property type="protein sequence ID" value="RFA10273.1"/>
    <property type="molecule type" value="Genomic_DNA"/>
</dbReference>
<dbReference type="PROSITE" id="PS51635">
    <property type="entry name" value="PNPLA"/>
    <property type="match status" value="1"/>
</dbReference>
<comment type="caution">
    <text evidence="6">The sequence shown here is derived from an EMBL/GenBank/DDBJ whole genome shotgun (WGS) entry which is preliminary data.</text>
</comment>
<dbReference type="PANTHER" id="PTHR14226">
    <property type="entry name" value="NEUROPATHY TARGET ESTERASE/SWISS CHEESE D.MELANOGASTER"/>
    <property type="match status" value="1"/>
</dbReference>
<organism evidence="6 7">
    <name type="scientific">Subtercola boreus</name>
    <dbReference type="NCBI Taxonomy" id="120213"/>
    <lineage>
        <taxon>Bacteria</taxon>
        <taxon>Bacillati</taxon>
        <taxon>Actinomycetota</taxon>
        <taxon>Actinomycetes</taxon>
        <taxon>Micrococcales</taxon>
        <taxon>Microbacteriaceae</taxon>
        <taxon>Subtercola</taxon>
    </lineage>
</organism>
<dbReference type="AlphaFoldDB" id="A0A3E0VLG4"/>
<accession>A0A3E0VLG4</accession>
<evidence type="ECO:0000259" key="5">
    <source>
        <dbReference type="PROSITE" id="PS51635"/>
    </source>
</evidence>
<keyword evidence="2 4" id="KW-0442">Lipid degradation</keyword>
<dbReference type="Proteomes" id="UP000256486">
    <property type="component" value="Unassembled WGS sequence"/>
</dbReference>
<dbReference type="InterPro" id="IPR050301">
    <property type="entry name" value="NTE"/>
</dbReference>
<dbReference type="RefSeq" id="WP_116415655.1">
    <property type="nucleotide sequence ID" value="NZ_NBWZ01000001.1"/>
</dbReference>
<protein>
    <recommendedName>
        <fullName evidence="5">PNPLA domain-containing protein</fullName>
    </recommendedName>
</protein>
<feature type="short sequence motif" description="GXGXXG" evidence="4">
    <location>
        <begin position="12"/>
        <end position="17"/>
    </location>
</feature>
<feature type="active site" description="Proton acceptor" evidence="4">
    <location>
        <position position="192"/>
    </location>
</feature>
<keyword evidence="3 4" id="KW-0443">Lipid metabolism</keyword>
<evidence type="ECO:0000256" key="3">
    <source>
        <dbReference type="ARBA" id="ARBA00023098"/>
    </source>
</evidence>
<dbReference type="InterPro" id="IPR002641">
    <property type="entry name" value="PNPLA_dom"/>
</dbReference>
<keyword evidence="7" id="KW-1185">Reference proteome</keyword>
<dbReference type="OrthoDB" id="2339873at2"/>
<feature type="active site" description="Nucleophile" evidence="4">
    <location>
        <position position="50"/>
    </location>
</feature>
<dbReference type="GO" id="GO:0016787">
    <property type="term" value="F:hydrolase activity"/>
    <property type="evidence" value="ECO:0007669"/>
    <property type="project" value="UniProtKB-UniRule"/>
</dbReference>
<dbReference type="SUPFAM" id="SSF52151">
    <property type="entry name" value="FabD/lysophospholipase-like"/>
    <property type="match status" value="1"/>
</dbReference>
<dbReference type="Gene3D" id="3.40.1090.10">
    <property type="entry name" value="Cytosolic phospholipase A2 catalytic domain"/>
    <property type="match status" value="2"/>
</dbReference>
<gene>
    <name evidence="6" type="ORF">B7R54_14445</name>
</gene>
<dbReference type="Pfam" id="PF01734">
    <property type="entry name" value="Patatin"/>
    <property type="match status" value="1"/>
</dbReference>
<evidence type="ECO:0000256" key="2">
    <source>
        <dbReference type="ARBA" id="ARBA00022963"/>
    </source>
</evidence>
<feature type="short sequence motif" description="GXSXG" evidence="4">
    <location>
        <begin position="48"/>
        <end position="52"/>
    </location>
</feature>
<keyword evidence="1 4" id="KW-0378">Hydrolase</keyword>
<dbReference type="PANTHER" id="PTHR14226:SF57">
    <property type="entry name" value="BLR7027 PROTEIN"/>
    <property type="match status" value="1"/>
</dbReference>
<evidence type="ECO:0000313" key="7">
    <source>
        <dbReference type="Proteomes" id="UP000256486"/>
    </source>
</evidence>
<evidence type="ECO:0000256" key="4">
    <source>
        <dbReference type="PROSITE-ProRule" id="PRU01161"/>
    </source>
</evidence>
<proteinExistence type="predicted"/>
<sequence length="285" mass="29231">MISTNNAVVLAGGGVAGIAWETGFFRGLDDEAPGLVSRILTPSTSLIGTSAGATVAAQIATGNSVHDLFERQLAAMSAEVNVTIDLAQMGSVVAEAMAGVTSPEQMRPKLGALAVASETPPSEVRRAVIEARVGTEQWPAWPLLIAAVDTGTGELRVFDSTSGVGLVDVVAASCAVPLVWPPVEIDGRLYMDGGIRSIGNVDLAAGAEQVLILVPAAADSPLGPSVPDEQLQALSPARVHLVVADAASLMAMGPNPLDPSSRLPSATAGREQGRRLAAEVDAFWR</sequence>
<feature type="short sequence motif" description="DGA/G" evidence="4">
    <location>
        <begin position="192"/>
        <end position="194"/>
    </location>
</feature>
<dbReference type="GO" id="GO:0016042">
    <property type="term" value="P:lipid catabolic process"/>
    <property type="evidence" value="ECO:0007669"/>
    <property type="project" value="UniProtKB-UniRule"/>
</dbReference>